<dbReference type="GO" id="GO:0007423">
    <property type="term" value="P:sensory organ development"/>
    <property type="evidence" value="ECO:0007669"/>
    <property type="project" value="TreeGrafter"/>
</dbReference>
<dbReference type="GO" id="GO:0045944">
    <property type="term" value="P:positive regulation of transcription by RNA polymerase II"/>
    <property type="evidence" value="ECO:0007669"/>
    <property type="project" value="TreeGrafter"/>
</dbReference>
<dbReference type="GO" id="GO:0000981">
    <property type="term" value="F:DNA-binding transcription factor activity, RNA polymerase II-specific"/>
    <property type="evidence" value="ECO:0007669"/>
    <property type="project" value="TreeGrafter"/>
</dbReference>
<protein>
    <submittedName>
        <fullName evidence="3">Protein atonal</fullName>
    </submittedName>
</protein>
<dbReference type="SUPFAM" id="SSF47459">
    <property type="entry name" value="HLH, helix-loop-helix DNA-binding domain"/>
    <property type="match status" value="1"/>
</dbReference>
<dbReference type="PANTHER" id="PTHR19290">
    <property type="entry name" value="BASIC HELIX-LOOP-HELIX PROTEIN NEUROGENIN-RELATED"/>
    <property type="match status" value="1"/>
</dbReference>
<dbReference type="InterPro" id="IPR011598">
    <property type="entry name" value="bHLH_dom"/>
</dbReference>
<keyword evidence="4" id="KW-1185">Reference proteome</keyword>
<dbReference type="Pfam" id="PF00010">
    <property type="entry name" value="HLH"/>
    <property type="match status" value="1"/>
</dbReference>
<evidence type="ECO:0000313" key="3">
    <source>
        <dbReference type="EMBL" id="ODM94589.1"/>
    </source>
</evidence>
<accession>A0A1D2MND7</accession>
<dbReference type="GO" id="GO:0061564">
    <property type="term" value="P:axon development"/>
    <property type="evidence" value="ECO:0007669"/>
    <property type="project" value="TreeGrafter"/>
</dbReference>
<sequence length="450" mass="49198">MSTLLAMLRTAPTGPMVVSSPPPSATTLSPQPEHRKYMEVKIKQENFSIDCDSRLAANLRSLEAAAKKITGGVVPQLQPHHNLHHHNQHHQTGGLLYSYNNPAFRDEMSDGFHTPSPMSSPVSPAHSTHTTDSAEYYGGVGTCQKKNGSSYSVISHSSIPEDHHHHITLLTSSNPGDQLMSTSTGQFLKHSDYGMDGDSDYPVHYHTVIDPETGEKYLATSAAVAAAMQNLHQNSPPPPPHHNHHHLHHESGNMVLDLVAAESNNNNGGSSVIMDTSGIQSSGRLGGGVDGVSENNNNIVIGGGAPLVFDENKRFALLGSVEEDQENCSSPVSQQSMCSPVPPPPPPSKETKKGRGGRKSNKEKQEGKAKKEKEPKEKKKRNNRQVNPVVMKKRRLAANARERRRMQSLNSAFDKLRNHLPSIGKDQQLSKYETLQMAQSYITALYDLLQ</sequence>
<reference evidence="3 4" key="1">
    <citation type="journal article" date="2016" name="Genome Biol. Evol.">
        <title>Gene Family Evolution Reflects Adaptation to Soil Environmental Stressors in the Genome of the Collembolan Orchesella cincta.</title>
        <authorList>
            <person name="Faddeeva-Vakhrusheva A."/>
            <person name="Derks M.F."/>
            <person name="Anvar S.Y."/>
            <person name="Agamennone V."/>
            <person name="Suring W."/>
            <person name="Smit S."/>
            <person name="van Straalen N.M."/>
            <person name="Roelofs D."/>
        </authorList>
    </citation>
    <scope>NUCLEOTIDE SEQUENCE [LARGE SCALE GENOMIC DNA]</scope>
    <source>
        <tissue evidence="3">Mixed pool</tissue>
    </source>
</reference>
<gene>
    <name evidence="3" type="ORF">Ocin01_12091</name>
</gene>
<dbReference type="SMART" id="SM00353">
    <property type="entry name" value="HLH"/>
    <property type="match status" value="1"/>
</dbReference>
<dbReference type="GO" id="GO:0070888">
    <property type="term" value="F:E-box binding"/>
    <property type="evidence" value="ECO:0007669"/>
    <property type="project" value="TreeGrafter"/>
</dbReference>
<name>A0A1D2MND7_ORCCI</name>
<dbReference type="EMBL" id="LJIJ01000784">
    <property type="protein sequence ID" value="ODM94589.1"/>
    <property type="molecule type" value="Genomic_DNA"/>
</dbReference>
<comment type="caution">
    <text evidence="3">The sequence shown here is derived from an EMBL/GenBank/DDBJ whole genome shotgun (WGS) entry which is preliminary data.</text>
</comment>
<evidence type="ECO:0000313" key="4">
    <source>
        <dbReference type="Proteomes" id="UP000094527"/>
    </source>
</evidence>
<dbReference type="Gene3D" id="4.10.280.10">
    <property type="entry name" value="Helix-loop-helix DNA-binding domain"/>
    <property type="match status" value="1"/>
</dbReference>
<proteinExistence type="predicted"/>
<dbReference type="PANTHER" id="PTHR19290:SF169">
    <property type="entry name" value="PROTEIN ATONAL"/>
    <property type="match status" value="1"/>
</dbReference>
<feature type="region of interest" description="Disordered" evidence="1">
    <location>
        <begin position="9"/>
        <end position="32"/>
    </location>
</feature>
<feature type="compositionally biased region" description="Low complexity" evidence="1">
    <location>
        <begin position="328"/>
        <end position="339"/>
    </location>
</feature>
<dbReference type="InterPro" id="IPR036638">
    <property type="entry name" value="HLH_DNA-bd_sf"/>
</dbReference>
<dbReference type="OrthoDB" id="6161578at2759"/>
<feature type="domain" description="BHLH" evidence="2">
    <location>
        <begin position="393"/>
        <end position="445"/>
    </location>
</feature>
<evidence type="ECO:0000256" key="1">
    <source>
        <dbReference type="SAM" id="MobiDB-lite"/>
    </source>
</evidence>
<dbReference type="PROSITE" id="PS50888">
    <property type="entry name" value="BHLH"/>
    <property type="match status" value="1"/>
</dbReference>
<dbReference type="Proteomes" id="UP000094527">
    <property type="component" value="Unassembled WGS sequence"/>
</dbReference>
<feature type="compositionally biased region" description="Basic and acidic residues" evidence="1">
    <location>
        <begin position="360"/>
        <end position="377"/>
    </location>
</feature>
<dbReference type="STRING" id="48709.A0A1D2MND7"/>
<feature type="compositionally biased region" description="Low complexity" evidence="1">
    <location>
        <begin position="12"/>
        <end position="31"/>
    </location>
</feature>
<organism evidence="3 4">
    <name type="scientific">Orchesella cincta</name>
    <name type="common">Springtail</name>
    <name type="synonym">Podura cincta</name>
    <dbReference type="NCBI Taxonomy" id="48709"/>
    <lineage>
        <taxon>Eukaryota</taxon>
        <taxon>Metazoa</taxon>
        <taxon>Ecdysozoa</taxon>
        <taxon>Arthropoda</taxon>
        <taxon>Hexapoda</taxon>
        <taxon>Collembola</taxon>
        <taxon>Entomobryomorpha</taxon>
        <taxon>Entomobryoidea</taxon>
        <taxon>Orchesellidae</taxon>
        <taxon>Orchesellinae</taxon>
        <taxon>Orchesella</taxon>
    </lineage>
</organism>
<dbReference type="CDD" id="cd19715">
    <property type="entry name" value="bHLH_TS_amos_like"/>
    <property type="match status" value="1"/>
</dbReference>
<evidence type="ECO:0000259" key="2">
    <source>
        <dbReference type="PROSITE" id="PS50888"/>
    </source>
</evidence>
<feature type="region of interest" description="Disordered" evidence="1">
    <location>
        <begin position="326"/>
        <end position="392"/>
    </location>
</feature>
<dbReference type="GO" id="GO:0005634">
    <property type="term" value="C:nucleus"/>
    <property type="evidence" value="ECO:0007669"/>
    <property type="project" value="TreeGrafter"/>
</dbReference>
<dbReference type="GO" id="GO:0046983">
    <property type="term" value="F:protein dimerization activity"/>
    <property type="evidence" value="ECO:0007669"/>
    <property type="project" value="InterPro"/>
</dbReference>
<dbReference type="InterPro" id="IPR050359">
    <property type="entry name" value="bHLH_transcription_factors"/>
</dbReference>
<dbReference type="AlphaFoldDB" id="A0A1D2MND7"/>